<name>A0AAW1R3Q6_9CHLO</name>
<proteinExistence type="inferred from homology"/>
<dbReference type="GO" id="GO:0033617">
    <property type="term" value="P:mitochondrial respiratory chain complex IV assembly"/>
    <property type="evidence" value="ECO:0007669"/>
    <property type="project" value="TreeGrafter"/>
</dbReference>
<keyword evidence="2 3" id="KW-0186">Copper</keyword>
<dbReference type="GO" id="GO:0046872">
    <property type="term" value="F:metal ion binding"/>
    <property type="evidence" value="ECO:0007669"/>
    <property type="project" value="UniProtKB-KW"/>
</dbReference>
<evidence type="ECO:0000259" key="5">
    <source>
        <dbReference type="PROSITE" id="PS51352"/>
    </source>
</evidence>
<dbReference type="PANTHER" id="PTHR12151:SF5">
    <property type="entry name" value="AT19154P"/>
    <property type="match status" value="1"/>
</dbReference>
<feature type="binding site" evidence="3">
    <location>
        <position position="227"/>
    </location>
    <ligand>
        <name>Cu cation</name>
        <dbReference type="ChEBI" id="CHEBI:23378"/>
    </ligand>
</feature>
<dbReference type="PANTHER" id="PTHR12151">
    <property type="entry name" value="ELECTRON TRANSPORT PROTIN SCO1/SENC FAMILY MEMBER"/>
    <property type="match status" value="1"/>
</dbReference>
<organism evidence="6 7">
    <name type="scientific">Apatococcus lobatus</name>
    <dbReference type="NCBI Taxonomy" id="904363"/>
    <lineage>
        <taxon>Eukaryota</taxon>
        <taxon>Viridiplantae</taxon>
        <taxon>Chlorophyta</taxon>
        <taxon>core chlorophytes</taxon>
        <taxon>Trebouxiophyceae</taxon>
        <taxon>Chlorellales</taxon>
        <taxon>Chlorellaceae</taxon>
        <taxon>Apatococcus</taxon>
    </lineage>
</organism>
<evidence type="ECO:0000256" key="4">
    <source>
        <dbReference type="PIRSR" id="PIRSR603782-2"/>
    </source>
</evidence>
<dbReference type="InterPro" id="IPR003782">
    <property type="entry name" value="SCO1/SenC"/>
</dbReference>
<comment type="similarity">
    <text evidence="1">Belongs to the SCO1/2 family.</text>
</comment>
<dbReference type="Gene3D" id="3.40.30.10">
    <property type="entry name" value="Glutaredoxin"/>
    <property type="match status" value="1"/>
</dbReference>
<gene>
    <name evidence="6" type="ORF">WJX74_010002</name>
</gene>
<dbReference type="PROSITE" id="PS51352">
    <property type="entry name" value="THIOREDOXIN_2"/>
    <property type="match status" value="1"/>
</dbReference>
<feature type="domain" description="Thioredoxin" evidence="5">
    <location>
        <begin position="99"/>
        <end position="262"/>
    </location>
</feature>
<evidence type="ECO:0000256" key="2">
    <source>
        <dbReference type="ARBA" id="ARBA00023008"/>
    </source>
</evidence>
<dbReference type="GO" id="GO:0005739">
    <property type="term" value="C:mitochondrion"/>
    <property type="evidence" value="ECO:0007669"/>
    <property type="project" value="GOC"/>
</dbReference>
<feature type="binding site" evidence="3">
    <location>
        <position position="137"/>
    </location>
    <ligand>
        <name>Cu cation</name>
        <dbReference type="ChEBI" id="CHEBI:23378"/>
    </ligand>
</feature>
<accession>A0AAW1R3Q6</accession>
<evidence type="ECO:0000313" key="7">
    <source>
        <dbReference type="Proteomes" id="UP001438707"/>
    </source>
</evidence>
<evidence type="ECO:0000313" key="6">
    <source>
        <dbReference type="EMBL" id="KAK9828344.1"/>
    </source>
</evidence>
<comment type="caution">
    <text evidence="6">The sequence shown here is derived from an EMBL/GenBank/DDBJ whole genome shotgun (WGS) entry which is preliminary data.</text>
</comment>
<dbReference type="Proteomes" id="UP001438707">
    <property type="component" value="Unassembled WGS sequence"/>
</dbReference>
<sequence length="262" mass="28905">MKSLQLIRLVHAGRSSLPCSACSLLSLQEGRDGWQTLQKGDLSCVQTSRMFASGAANPSTRPPVSYVSFALTAATGAGLLWYYQTMMNARVQDVKQATAGNASIGGPFDLLDQDGKPFTDKDLLGKFALVYFGFTHCPDICPDELEKMASALNGLGDAAKQIQPVFISIDPERDSVDQVREYVKEFYPGMIGLTGPVEKVKEAARQYRVYYTRAGDDDDDEDYLIDHSIIMYLINPKGEFVTFYGKNYSADQLQASLKDFLS</sequence>
<feature type="disulfide bond" description="Redox-active" evidence="4">
    <location>
        <begin position="137"/>
        <end position="141"/>
    </location>
</feature>
<reference evidence="6 7" key="1">
    <citation type="journal article" date="2024" name="Nat. Commun.">
        <title>Phylogenomics reveals the evolutionary origins of lichenization in chlorophyte algae.</title>
        <authorList>
            <person name="Puginier C."/>
            <person name="Libourel C."/>
            <person name="Otte J."/>
            <person name="Skaloud P."/>
            <person name="Haon M."/>
            <person name="Grisel S."/>
            <person name="Petersen M."/>
            <person name="Berrin J.G."/>
            <person name="Delaux P.M."/>
            <person name="Dal Grande F."/>
            <person name="Keller J."/>
        </authorList>
    </citation>
    <scope>NUCLEOTIDE SEQUENCE [LARGE SCALE GENOMIC DNA]</scope>
    <source>
        <strain evidence="6 7">SAG 2145</strain>
    </source>
</reference>
<dbReference type="AlphaFoldDB" id="A0AAW1R3Q6"/>
<keyword evidence="4" id="KW-1015">Disulfide bond</keyword>
<dbReference type="Pfam" id="PF02630">
    <property type="entry name" value="SCO1-SenC"/>
    <property type="match status" value="1"/>
</dbReference>
<protein>
    <recommendedName>
        <fullName evidence="5">Thioredoxin domain-containing protein</fullName>
    </recommendedName>
</protein>
<keyword evidence="3" id="KW-0479">Metal-binding</keyword>
<dbReference type="SUPFAM" id="SSF52833">
    <property type="entry name" value="Thioredoxin-like"/>
    <property type="match status" value="1"/>
</dbReference>
<dbReference type="FunFam" id="3.40.30.10:FF:000013">
    <property type="entry name" value="Blast:Protein SCO1 homolog, mitochondrial"/>
    <property type="match status" value="1"/>
</dbReference>
<dbReference type="InterPro" id="IPR013766">
    <property type="entry name" value="Thioredoxin_domain"/>
</dbReference>
<dbReference type="InterPro" id="IPR036249">
    <property type="entry name" value="Thioredoxin-like_sf"/>
</dbReference>
<dbReference type="EMBL" id="JALJOS010000016">
    <property type="protein sequence ID" value="KAK9828344.1"/>
    <property type="molecule type" value="Genomic_DNA"/>
</dbReference>
<dbReference type="CDD" id="cd02968">
    <property type="entry name" value="SCO"/>
    <property type="match status" value="1"/>
</dbReference>
<feature type="binding site" evidence="3">
    <location>
        <position position="141"/>
    </location>
    <ligand>
        <name>Cu cation</name>
        <dbReference type="ChEBI" id="CHEBI:23378"/>
    </ligand>
</feature>
<keyword evidence="7" id="KW-1185">Reference proteome</keyword>
<evidence type="ECO:0000256" key="1">
    <source>
        <dbReference type="ARBA" id="ARBA00010996"/>
    </source>
</evidence>
<evidence type="ECO:0000256" key="3">
    <source>
        <dbReference type="PIRSR" id="PIRSR603782-1"/>
    </source>
</evidence>